<dbReference type="STRING" id="400682.A0A1X7V6A1"/>
<dbReference type="SUPFAM" id="SSF56672">
    <property type="entry name" value="DNA/RNA polymerases"/>
    <property type="match status" value="1"/>
</dbReference>
<dbReference type="CDD" id="cd01647">
    <property type="entry name" value="RT_LTR"/>
    <property type="match status" value="1"/>
</dbReference>
<dbReference type="SUPFAM" id="SSF53098">
    <property type="entry name" value="Ribonuclease H-like"/>
    <property type="match status" value="1"/>
</dbReference>
<dbReference type="PANTHER" id="PTHR37984:SF5">
    <property type="entry name" value="PROTEIN NYNRIN-LIKE"/>
    <property type="match status" value="1"/>
</dbReference>
<name>A0A1X7V6A1_AMPQE</name>
<accession>A0A1X7V6A1</accession>
<organism evidence="3">
    <name type="scientific">Amphimedon queenslandica</name>
    <name type="common">Sponge</name>
    <dbReference type="NCBI Taxonomy" id="400682"/>
    <lineage>
        <taxon>Eukaryota</taxon>
        <taxon>Metazoa</taxon>
        <taxon>Porifera</taxon>
        <taxon>Demospongiae</taxon>
        <taxon>Heteroscleromorpha</taxon>
        <taxon>Haplosclerida</taxon>
        <taxon>Niphatidae</taxon>
        <taxon>Amphimedon</taxon>
    </lineage>
</organism>
<protein>
    <recommendedName>
        <fullName evidence="2">Integrase catalytic domain-containing protein</fullName>
    </recommendedName>
</protein>
<dbReference type="EnsemblMetazoa" id="Aqu2.1.35344_001">
    <property type="protein sequence ID" value="Aqu2.1.35344_001"/>
    <property type="gene ID" value="Aqu2.1.35344"/>
</dbReference>
<dbReference type="Pfam" id="PF00665">
    <property type="entry name" value="rve"/>
    <property type="match status" value="1"/>
</dbReference>
<feature type="region of interest" description="Disordered" evidence="1">
    <location>
        <begin position="447"/>
        <end position="487"/>
    </location>
</feature>
<proteinExistence type="predicted"/>
<evidence type="ECO:0000313" key="3">
    <source>
        <dbReference type="EnsemblMetazoa" id="Aqu2.1.35344_001"/>
    </source>
</evidence>
<evidence type="ECO:0000256" key="1">
    <source>
        <dbReference type="SAM" id="MobiDB-lite"/>
    </source>
</evidence>
<dbReference type="AlphaFoldDB" id="A0A1X7V6A1"/>
<dbReference type="InterPro" id="IPR036397">
    <property type="entry name" value="RNaseH_sf"/>
</dbReference>
<reference evidence="3" key="1">
    <citation type="submission" date="2017-05" db="UniProtKB">
        <authorList>
            <consortium name="EnsemblMetazoa"/>
        </authorList>
    </citation>
    <scope>IDENTIFICATION</scope>
</reference>
<dbReference type="FunFam" id="3.30.70.270:FF:000003">
    <property type="entry name" value="Transposon Ty3-G Gag-Pol polyprotein"/>
    <property type="match status" value="1"/>
</dbReference>
<evidence type="ECO:0000259" key="2">
    <source>
        <dbReference type="PROSITE" id="PS50994"/>
    </source>
</evidence>
<dbReference type="InParanoid" id="A0A1X7V6A1"/>
<dbReference type="PANTHER" id="PTHR37984">
    <property type="entry name" value="PROTEIN CBG26694"/>
    <property type="match status" value="1"/>
</dbReference>
<dbReference type="InterPro" id="IPR012337">
    <property type="entry name" value="RNaseH-like_sf"/>
</dbReference>
<dbReference type="OrthoDB" id="10051637at2759"/>
<dbReference type="Gene3D" id="3.30.420.10">
    <property type="entry name" value="Ribonuclease H-like superfamily/Ribonuclease H"/>
    <property type="match status" value="1"/>
</dbReference>
<feature type="compositionally biased region" description="Pro residues" evidence="1">
    <location>
        <begin position="466"/>
        <end position="475"/>
    </location>
</feature>
<dbReference type="PROSITE" id="PS50994">
    <property type="entry name" value="INTEGRASE"/>
    <property type="match status" value="1"/>
</dbReference>
<dbReference type="GO" id="GO:0003676">
    <property type="term" value="F:nucleic acid binding"/>
    <property type="evidence" value="ECO:0007669"/>
    <property type="project" value="InterPro"/>
</dbReference>
<dbReference type="InterPro" id="IPR001584">
    <property type="entry name" value="Integrase_cat-core"/>
</dbReference>
<feature type="domain" description="Integrase catalytic" evidence="2">
    <location>
        <begin position="181"/>
        <end position="350"/>
    </location>
</feature>
<dbReference type="InterPro" id="IPR050951">
    <property type="entry name" value="Retrovirus_Pol_polyprotein"/>
</dbReference>
<dbReference type="InterPro" id="IPR043502">
    <property type="entry name" value="DNA/RNA_pol_sf"/>
</dbReference>
<dbReference type="InterPro" id="IPR000477">
    <property type="entry name" value="RT_dom"/>
</dbReference>
<dbReference type="Gene3D" id="3.30.70.270">
    <property type="match status" value="1"/>
</dbReference>
<dbReference type="Pfam" id="PF00078">
    <property type="entry name" value="RVT_1"/>
    <property type="match status" value="1"/>
</dbReference>
<sequence length="499" mass="55253">MPFGLRNAAQSFQQFMDQVLRDLDFAYAYQNDVLIASSSHDEHIQHLHAVLKQFSDHGVVVNPGKCEFGVPQITFLGHLVNCHGIRPLPEKVEALRSFPRPSTQRSDNSVADALSRVTYGAIHNNAPPVVDFEELSRIQSTDVELAELLKSPSQHSDCSPVDSYGLESILMFVNGLTNVYIVNEPKFTNLHIDLVGPLPQSQGFTYLLTIVDQFTRWVEATPLGDISADTVAQAFVSTWVSRFRTPTLITTDQGHQFESTLRSQLMKILGTYRSCTTAYHPSANGLVEGVHRQLKAAIKCLHSHNDWVSGLPWILLGFCTAVKKELGCSSAELVYGTTLQVPGELISPTPTPVPDPASFATKQCQNMQSVKAIPPRSHIRSSHLSHSLSSTSYVLVRHDAVKTSLQQPYDGPYKVVKRNTKYYTILMNGRTVNICIDRLKPAFLDEDQDTDETDSNLSPTQSLPISPSPSSPLPPTASAEKTTRSGHRVHWPKHLATYC</sequence>
<dbReference type="FunFam" id="3.30.420.10:FF:000032">
    <property type="entry name" value="Retrovirus-related Pol polyprotein from transposon 297-like Protein"/>
    <property type="match status" value="1"/>
</dbReference>
<dbReference type="eggNOG" id="KOG0017">
    <property type="taxonomic scope" value="Eukaryota"/>
</dbReference>
<dbReference type="GO" id="GO:0015074">
    <property type="term" value="P:DNA integration"/>
    <property type="evidence" value="ECO:0007669"/>
    <property type="project" value="InterPro"/>
</dbReference>
<dbReference type="InterPro" id="IPR043128">
    <property type="entry name" value="Rev_trsase/Diguanyl_cyclase"/>
</dbReference>